<dbReference type="Proteomes" id="UP000054314">
    <property type="component" value="Unassembled WGS sequence"/>
</dbReference>
<protein>
    <submittedName>
        <fullName evidence="2">Cupin</fullName>
    </submittedName>
</protein>
<evidence type="ECO:0000313" key="2">
    <source>
        <dbReference type="EMBL" id="KGM09045.1"/>
    </source>
</evidence>
<dbReference type="PANTHER" id="PTHR37694">
    <property type="entry name" value="SLR8022 PROTEIN"/>
    <property type="match status" value="1"/>
</dbReference>
<dbReference type="InterPro" id="IPR011051">
    <property type="entry name" value="RmlC_Cupin_sf"/>
</dbReference>
<dbReference type="Pfam" id="PF07883">
    <property type="entry name" value="Cupin_2"/>
    <property type="match status" value="1"/>
</dbReference>
<sequence length="114" mass="12148">MTETTSSPDPLMVDLDALEGLVEIQTEATVSRTVLRAEGVKVVLFAFDAGQELTEHTAAMPVLLQVLRGRLEVTADGRAVDLRPGGLIHLTTRAPHAVHAVEPSILALTMLGAR</sequence>
<organism evidence="2 3">
    <name type="scientific">Cellulomonas bogoriensis 69B4 = DSM 16987</name>
    <dbReference type="NCBI Taxonomy" id="1386082"/>
    <lineage>
        <taxon>Bacteria</taxon>
        <taxon>Bacillati</taxon>
        <taxon>Actinomycetota</taxon>
        <taxon>Actinomycetes</taxon>
        <taxon>Micrococcales</taxon>
        <taxon>Cellulomonadaceae</taxon>
        <taxon>Cellulomonas</taxon>
    </lineage>
</organism>
<dbReference type="InterPro" id="IPR013096">
    <property type="entry name" value="Cupin_2"/>
</dbReference>
<evidence type="ECO:0000313" key="3">
    <source>
        <dbReference type="Proteomes" id="UP000054314"/>
    </source>
</evidence>
<dbReference type="Gene3D" id="2.60.120.10">
    <property type="entry name" value="Jelly Rolls"/>
    <property type="match status" value="1"/>
</dbReference>
<dbReference type="EMBL" id="AXCZ01000220">
    <property type="protein sequence ID" value="KGM09045.1"/>
    <property type="molecule type" value="Genomic_DNA"/>
</dbReference>
<gene>
    <name evidence="2" type="ORF">N869_08365</name>
</gene>
<dbReference type="CDD" id="cd02230">
    <property type="entry name" value="cupin_HP0902-like"/>
    <property type="match status" value="1"/>
</dbReference>
<dbReference type="InterPro" id="IPR014710">
    <property type="entry name" value="RmlC-like_jellyroll"/>
</dbReference>
<dbReference type="RefSeq" id="WP_035062462.1">
    <property type="nucleotide sequence ID" value="NZ_AXCZ01000220.1"/>
</dbReference>
<name>A0A0A0BMA8_9CELL</name>
<evidence type="ECO:0000259" key="1">
    <source>
        <dbReference type="Pfam" id="PF07883"/>
    </source>
</evidence>
<dbReference type="OrthoDB" id="1121052at2"/>
<dbReference type="PANTHER" id="PTHR37694:SF1">
    <property type="entry name" value="SLR8022 PROTEIN"/>
    <property type="match status" value="1"/>
</dbReference>
<feature type="domain" description="Cupin type-2" evidence="1">
    <location>
        <begin position="45"/>
        <end position="106"/>
    </location>
</feature>
<dbReference type="AlphaFoldDB" id="A0A0A0BMA8"/>
<dbReference type="SUPFAM" id="SSF51182">
    <property type="entry name" value="RmlC-like cupins"/>
    <property type="match status" value="1"/>
</dbReference>
<accession>A0A0A0BMA8</accession>
<comment type="caution">
    <text evidence="2">The sequence shown here is derived from an EMBL/GenBank/DDBJ whole genome shotgun (WGS) entry which is preliminary data.</text>
</comment>
<keyword evidence="3" id="KW-1185">Reference proteome</keyword>
<proteinExistence type="predicted"/>
<reference evidence="2 3" key="1">
    <citation type="submission" date="2013-08" db="EMBL/GenBank/DDBJ databases">
        <title>Genome sequencing of Cellulomonas bogoriensis 69B4.</title>
        <authorList>
            <person name="Chen F."/>
            <person name="Li Y."/>
            <person name="Wang G."/>
        </authorList>
    </citation>
    <scope>NUCLEOTIDE SEQUENCE [LARGE SCALE GENOMIC DNA]</scope>
    <source>
        <strain evidence="2 3">69B4</strain>
    </source>
</reference>